<dbReference type="GO" id="GO:0005737">
    <property type="term" value="C:cytoplasm"/>
    <property type="evidence" value="ECO:0007669"/>
    <property type="project" value="TreeGrafter"/>
</dbReference>
<dbReference type="AlphaFoldDB" id="A0A0D3JI94"/>
<evidence type="ECO:0000256" key="2">
    <source>
        <dbReference type="PROSITE-ProRule" id="PRU00103"/>
    </source>
</evidence>
<keyword evidence="1" id="KW-0677">Repeat</keyword>
<dbReference type="InterPro" id="IPR016024">
    <property type="entry name" value="ARM-type_fold"/>
</dbReference>
<dbReference type="Proteomes" id="UP000013827">
    <property type="component" value="Unassembled WGS sequence"/>
</dbReference>
<dbReference type="PANTHER" id="PTHR10648:SF1">
    <property type="entry name" value="SERINE_THREONINE-PROTEIN PHOSPHATASE 4 REGULATORY SUBUNIT 1"/>
    <property type="match status" value="1"/>
</dbReference>
<dbReference type="GeneID" id="17268797"/>
<feature type="region of interest" description="Disordered" evidence="3">
    <location>
        <begin position="434"/>
        <end position="453"/>
    </location>
</feature>
<feature type="region of interest" description="Disordered" evidence="3">
    <location>
        <begin position="507"/>
        <end position="550"/>
    </location>
</feature>
<keyword evidence="5" id="KW-1185">Reference proteome</keyword>
<dbReference type="HOGENOM" id="CLU_495620_0_0_1"/>
<dbReference type="EnsemblProtists" id="EOD23229">
    <property type="protein sequence ID" value="EOD23229"/>
    <property type="gene ID" value="EMIHUDRAFT_469577"/>
</dbReference>
<dbReference type="Gene3D" id="1.25.10.10">
    <property type="entry name" value="Leucine-rich Repeat Variant"/>
    <property type="match status" value="1"/>
</dbReference>
<accession>A0A0D3JI94</accession>
<dbReference type="PANTHER" id="PTHR10648">
    <property type="entry name" value="SERINE/THREONINE-PROTEIN PHOSPHATASE PP2A 65 KDA REGULATORY SUBUNIT"/>
    <property type="match status" value="1"/>
</dbReference>
<evidence type="ECO:0000313" key="5">
    <source>
        <dbReference type="Proteomes" id="UP000013827"/>
    </source>
</evidence>
<sequence length="550" mass="57206">MAMNPGEEDGYTSVLEIDESLSLLERVKYYSQSAVAVQRLVHVQELGACAEEIGPAAALSELVPLLKDVSCDAELSVRQALAEQLVPLCAVLMKAPEESAEVEGEETSAHAVVVETCVPLLSAMLTAGGGQELAGGGSAQLIDAAAEALVAIAALLPADEVGTTVLTAVLTLAHDDESEENRVVATQLLGSLAPVVSAELCCQFVLPEVISLADDPVFRVRKVAALKLGGLTAAVGAELAQARLLSVYEALAADDIWGVRKACVESLPEIANALPVDVRAERLVPLLRSLYEDGSRWVRICACQAFRTLTTNMQWKASILGSGLTESELVPTFDYFLKDLDEVKVGVVASIAPFLRALSPEARHKYLGAIVEMRAETDNWSSLLLRQAAVESLVPLALDLATDSVAEVRIAAMAKASLLGLEHPVSSGGFEVFDADAESDPSGGGDTQDPVLAATSGQGAAIGSVFSTSLEELHPPPTDSLTAADGDAVEDRQKPWLVASAMARLDMGARPDGTRPPSLGSIAVAPQAAAATEGDTVAEDEAGGGGAEGR</sequence>
<protein>
    <submittedName>
        <fullName evidence="4">Uncharacterized protein</fullName>
    </submittedName>
</protein>
<dbReference type="PROSITE" id="PS50077">
    <property type="entry name" value="HEAT_REPEAT"/>
    <property type="match status" value="2"/>
</dbReference>
<evidence type="ECO:0000256" key="3">
    <source>
        <dbReference type="SAM" id="MobiDB-lite"/>
    </source>
</evidence>
<organism evidence="4 5">
    <name type="scientific">Emiliania huxleyi (strain CCMP1516)</name>
    <dbReference type="NCBI Taxonomy" id="280463"/>
    <lineage>
        <taxon>Eukaryota</taxon>
        <taxon>Haptista</taxon>
        <taxon>Haptophyta</taxon>
        <taxon>Prymnesiophyceae</taxon>
        <taxon>Isochrysidales</taxon>
        <taxon>Noelaerhabdaceae</taxon>
        <taxon>Emiliania</taxon>
    </lineage>
</organism>
<reference evidence="4" key="2">
    <citation type="submission" date="2024-10" db="UniProtKB">
        <authorList>
            <consortium name="EnsemblProtists"/>
        </authorList>
    </citation>
    <scope>IDENTIFICATION</scope>
</reference>
<dbReference type="STRING" id="2903.R1EQS8"/>
<dbReference type="RefSeq" id="XP_005775658.1">
    <property type="nucleotide sequence ID" value="XM_005775601.1"/>
</dbReference>
<dbReference type="InterPro" id="IPR021133">
    <property type="entry name" value="HEAT_type_2"/>
</dbReference>
<dbReference type="eggNOG" id="KOG0211">
    <property type="taxonomic scope" value="Eukaryota"/>
</dbReference>
<name>A0A0D3JI94_EMIH1</name>
<dbReference type="PaxDb" id="2903-EOD23229"/>
<dbReference type="InterPro" id="IPR011989">
    <property type="entry name" value="ARM-like"/>
</dbReference>
<dbReference type="KEGG" id="ehx:EMIHUDRAFT_469577"/>
<feature type="repeat" description="HEAT" evidence="2">
    <location>
        <begin position="205"/>
        <end position="243"/>
    </location>
</feature>
<dbReference type="GO" id="GO:0019888">
    <property type="term" value="F:protein phosphatase regulator activity"/>
    <property type="evidence" value="ECO:0007669"/>
    <property type="project" value="TreeGrafter"/>
</dbReference>
<proteinExistence type="predicted"/>
<evidence type="ECO:0000313" key="4">
    <source>
        <dbReference type="EnsemblProtists" id="EOD23229"/>
    </source>
</evidence>
<feature type="repeat" description="HEAT" evidence="2">
    <location>
        <begin position="62"/>
        <end position="99"/>
    </location>
</feature>
<dbReference type="SUPFAM" id="SSF48371">
    <property type="entry name" value="ARM repeat"/>
    <property type="match status" value="1"/>
</dbReference>
<reference evidence="5" key="1">
    <citation type="journal article" date="2013" name="Nature">
        <title>Pan genome of the phytoplankton Emiliania underpins its global distribution.</title>
        <authorList>
            <person name="Read B.A."/>
            <person name="Kegel J."/>
            <person name="Klute M.J."/>
            <person name="Kuo A."/>
            <person name="Lefebvre S.C."/>
            <person name="Maumus F."/>
            <person name="Mayer C."/>
            <person name="Miller J."/>
            <person name="Monier A."/>
            <person name="Salamov A."/>
            <person name="Young J."/>
            <person name="Aguilar M."/>
            <person name="Claverie J.M."/>
            <person name="Frickenhaus S."/>
            <person name="Gonzalez K."/>
            <person name="Herman E.K."/>
            <person name="Lin Y.C."/>
            <person name="Napier J."/>
            <person name="Ogata H."/>
            <person name="Sarno A.F."/>
            <person name="Shmutz J."/>
            <person name="Schroeder D."/>
            <person name="de Vargas C."/>
            <person name="Verret F."/>
            <person name="von Dassow P."/>
            <person name="Valentin K."/>
            <person name="Van de Peer Y."/>
            <person name="Wheeler G."/>
            <person name="Dacks J.B."/>
            <person name="Delwiche C.F."/>
            <person name="Dyhrman S.T."/>
            <person name="Glockner G."/>
            <person name="John U."/>
            <person name="Richards T."/>
            <person name="Worden A.Z."/>
            <person name="Zhang X."/>
            <person name="Grigoriev I.V."/>
            <person name="Allen A.E."/>
            <person name="Bidle K."/>
            <person name="Borodovsky M."/>
            <person name="Bowler C."/>
            <person name="Brownlee C."/>
            <person name="Cock J.M."/>
            <person name="Elias M."/>
            <person name="Gladyshev V.N."/>
            <person name="Groth M."/>
            <person name="Guda C."/>
            <person name="Hadaegh A."/>
            <person name="Iglesias-Rodriguez M.D."/>
            <person name="Jenkins J."/>
            <person name="Jones B.M."/>
            <person name="Lawson T."/>
            <person name="Leese F."/>
            <person name="Lindquist E."/>
            <person name="Lobanov A."/>
            <person name="Lomsadze A."/>
            <person name="Malik S.B."/>
            <person name="Marsh M.E."/>
            <person name="Mackinder L."/>
            <person name="Mock T."/>
            <person name="Mueller-Roeber B."/>
            <person name="Pagarete A."/>
            <person name="Parker M."/>
            <person name="Probert I."/>
            <person name="Quesneville H."/>
            <person name="Raines C."/>
            <person name="Rensing S.A."/>
            <person name="Riano-Pachon D.M."/>
            <person name="Richier S."/>
            <person name="Rokitta S."/>
            <person name="Shiraiwa Y."/>
            <person name="Soanes D.M."/>
            <person name="van der Giezen M."/>
            <person name="Wahlund T.M."/>
            <person name="Williams B."/>
            <person name="Wilson W."/>
            <person name="Wolfe G."/>
            <person name="Wurch L.L."/>
        </authorList>
    </citation>
    <scope>NUCLEOTIDE SEQUENCE</scope>
</reference>
<evidence type="ECO:0000256" key="1">
    <source>
        <dbReference type="ARBA" id="ARBA00022737"/>
    </source>
</evidence>
<dbReference type="InterPro" id="IPR051023">
    <property type="entry name" value="PP2A_Regulatory_Subunit_A"/>
</dbReference>